<dbReference type="Gene3D" id="3.60.21.10">
    <property type="match status" value="1"/>
</dbReference>
<comment type="cofactor">
    <cofactor evidence="2">
        <name>a divalent metal cation</name>
        <dbReference type="ChEBI" id="CHEBI:60240"/>
    </cofactor>
</comment>
<name>A0A1I2LC18_9CLOT</name>
<evidence type="ECO:0000313" key="4">
    <source>
        <dbReference type="EMBL" id="SFF76019.1"/>
    </source>
</evidence>
<dbReference type="GeneID" id="90545861"/>
<dbReference type="SUPFAM" id="SSF56300">
    <property type="entry name" value="Metallo-dependent phosphatases"/>
    <property type="match status" value="1"/>
</dbReference>
<dbReference type="eggNOG" id="COG0622">
    <property type="taxonomic scope" value="Bacteria"/>
</dbReference>
<dbReference type="CDD" id="cd00841">
    <property type="entry name" value="MPP_YfcE"/>
    <property type="match status" value="1"/>
</dbReference>
<keyword evidence="5" id="KW-1185">Reference proteome</keyword>
<dbReference type="NCBIfam" id="TIGR00040">
    <property type="entry name" value="yfcE"/>
    <property type="match status" value="1"/>
</dbReference>
<dbReference type="STRING" id="1529.SAMN04487885_10992"/>
<sequence length="158" mass="17846">MLIAVLSDTHRYESYIKMAAKMCKNADIILHLGDNVSDVEIIKKYTGKDVVFVKGNCDIERSVKVDQLIEVEGKNIFMTHGHEYGVKSGLLNLHYRAKELNADIALYGHSHIASIERHDGIWLINPGSTSLPRGLKHTMAFIEIKDGVINSWLKDIMR</sequence>
<dbReference type="InterPro" id="IPR041802">
    <property type="entry name" value="MPP_YfcE"/>
</dbReference>
<evidence type="ECO:0000256" key="1">
    <source>
        <dbReference type="ARBA" id="ARBA00008950"/>
    </source>
</evidence>
<evidence type="ECO:0000259" key="3">
    <source>
        <dbReference type="Pfam" id="PF12850"/>
    </source>
</evidence>
<feature type="domain" description="Calcineurin-like phosphoesterase" evidence="3">
    <location>
        <begin position="1"/>
        <end position="146"/>
    </location>
</feature>
<gene>
    <name evidence="4" type="ORF">SAMN04487885_10992</name>
</gene>
<dbReference type="InterPro" id="IPR029052">
    <property type="entry name" value="Metallo-depent_PP-like"/>
</dbReference>
<keyword evidence="2" id="KW-0479">Metal-binding</keyword>
<dbReference type="EMBL" id="FOOE01000009">
    <property type="protein sequence ID" value="SFF76019.1"/>
    <property type="molecule type" value="Genomic_DNA"/>
</dbReference>
<dbReference type="EC" id="3.1.4.-" evidence="2"/>
<accession>A0A1I2LC18</accession>
<evidence type="ECO:0000256" key="2">
    <source>
        <dbReference type="RuleBase" id="RU362039"/>
    </source>
</evidence>
<dbReference type="InterPro" id="IPR024654">
    <property type="entry name" value="Calcineurin-like_PHP_lpxH"/>
</dbReference>
<comment type="similarity">
    <text evidence="1 2">Belongs to the metallophosphoesterase superfamily. YfcE family.</text>
</comment>
<dbReference type="Pfam" id="PF12850">
    <property type="entry name" value="Metallophos_2"/>
    <property type="match status" value="1"/>
</dbReference>
<proteinExistence type="inferred from homology"/>
<dbReference type="PANTHER" id="PTHR11124">
    <property type="entry name" value="VACUOLAR SORTING PROTEIN VPS29"/>
    <property type="match status" value="1"/>
</dbReference>
<evidence type="ECO:0000313" key="5">
    <source>
        <dbReference type="Proteomes" id="UP000182135"/>
    </source>
</evidence>
<dbReference type="RefSeq" id="WP_027637563.1">
    <property type="nucleotide sequence ID" value="NZ_BAAACD010000005.1"/>
</dbReference>
<dbReference type="InterPro" id="IPR000979">
    <property type="entry name" value="Phosphodiesterase_MJ0936/Vps29"/>
</dbReference>
<dbReference type="OrthoDB" id="9800565at2"/>
<organism evidence="4 5">
    <name type="scientific">Clostridium cadaveris</name>
    <dbReference type="NCBI Taxonomy" id="1529"/>
    <lineage>
        <taxon>Bacteria</taxon>
        <taxon>Bacillati</taxon>
        <taxon>Bacillota</taxon>
        <taxon>Clostridia</taxon>
        <taxon>Eubacteriales</taxon>
        <taxon>Clostridiaceae</taxon>
        <taxon>Clostridium</taxon>
    </lineage>
</organism>
<dbReference type="GO" id="GO:0016787">
    <property type="term" value="F:hydrolase activity"/>
    <property type="evidence" value="ECO:0007669"/>
    <property type="project" value="UniProtKB-UniRule"/>
</dbReference>
<dbReference type="AlphaFoldDB" id="A0A1I2LC18"/>
<protein>
    <recommendedName>
        <fullName evidence="2">Phosphoesterase</fullName>
        <ecNumber evidence="2">3.1.4.-</ecNumber>
    </recommendedName>
</protein>
<reference evidence="4 5" key="1">
    <citation type="submission" date="2016-10" db="EMBL/GenBank/DDBJ databases">
        <authorList>
            <person name="de Groot N.N."/>
        </authorList>
    </citation>
    <scope>NUCLEOTIDE SEQUENCE [LARGE SCALE GENOMIC DNA]</scope>
    <source>
        <strain evidence="4 5">NLAE-zl-G419</strain>
    </source>
</reference>
<dbReference type="GO" id="GO:0046872">
    <property type="term" value="F:metal ion binding"/>
    <property type="evidence" value="ECO:0007669"/>
    <property type="project" value="UniProtKB-KW"/>
</dbReference>
<dbReference type="Proteomes" id="UP000182135">
    <property type="component" value="Unassembled WGS sequence"/>
</dbReference>